<keyword evidence="4" id="KW-1185">Reference proteome</keyword>
<name>G7DYY7_MIXOS</name>
<dbReference type="EMBL" id="BABT02000063">
    <property type="protein sequence ID" value="GAA95797.1"/>
    <property type="molecule type" value="Genomic_DNA"/>
</dbReference>
<sequence length="191" mass="20368">MGIRTGVLLFASSFLLGAFFTHWSVDYKTLWTSKLLDSSVKSAHIYYHDLVRAPAWVSLILYGVSVLGLGSTLAKMVEMNQSTLLFDGASLFLQLTTLATYHFDIRNAFDLLPPLSAGSAASAALVGVLKELASAHTIIAVALTGVIGLQAGQFYADKVPPTVPQSTASSVPTSPVQPSTPNMPSSPRKRK</sequence>
<dbReference type="SMART" id="SM00786">
    <property type="entry name" value="SHR3_chaperone"/>
    <property type="match status" value="1"/>
</dbReference>
<evidence type="ECO:0000256" key="1">
    <source>
        <dbReference type="SAM" id="MobiDB-lite"/>
    </source>
</evidence>
<dbReference type="OrthoDB" id="5229808at2759"/>
<keyword evidence="2" id="KW-0472">Membrane</keyword>
<dbReference type="Proteomes" id="UP000009131">
    <property type="component" value="Unassembled WGS sequence"/>
</dbReference>
<comment type="caution">
    <text evidence="3">The sequence shown here is derived from an EMBL/GenBank/DDBJ whole genome shotgun (WGS) entry which is preliminary data.</text>
</comment>
<dbReference type="InParanoid" id="G7DYY7"/>
<evidence type="ECO:0000313" key="4">
    <source>
        <dbReference type="Proteomes" id="UP000009131"/>
    </source>
</evidence>
<gene>
    <name evidence="3" type="primary">Mo02454</name>
    <name evidence="3" type="ORF">E5Q_02454</name>
</gene>
<dbReference type="Pfam" id="PF08229">
    <property type="entry name" value="SHR3_chaperone"/>
    <property type="match status" value="1"/>
</dbReference>
<protein>
    <submittedName>
        <fullName evidence="3">Uncharacterized protein</fullName>
    </submittedName>
</protein>
<reference evidence="3 4" key="1">
    <citation type="journal article" date="2011" name="J. Gen. Appl. Microbiol.">
        <title>Draft genome sequencing of the enigmatic basidiomycete Mixia osmundae.</title>
        <authorList>
            <person name="Nishida H."/>
            <person name="Nagatsuka Y."/>
            <person name="Sugiyama J."/>
        </authorList>
    </citation>
    <scope>NUCLEOTIDE SEQUENCE [LARGE SCALE GENOMIC DNA]</scope>
    <source>
        <strain evidence="4">CBS 9802 / IAM 14324 / JCM 22182 / KY 12970</strain>
    </source>
</reference>
<dbReference type="GO" id="GO:0006888">
    <property type="term" value="P:endoplasmic reticulum to Golgi vesicle-mediated transport"/>
    <property type="evidence" value="ECO:0007669"/>
    <property type="project" value="TreeGrafter"/>
</dbReference>
<dbReference type="PANTHER" id="PTHR28228">
    <property type="entry name" value="SECRETORY COMPONENT PROTEIN SHR3"/>
    <property type="match status" value="1"/>
</dbReference>
<dbReference type="RefSeq" id="XP_014567241.1">
    <property type="nucleotide sequence ID" value="XM_014711755.1"/>
</dbReference>
<dbReference type="PANTHER" id="PTHR28228:SF1">
    <property type="entry name" value="SECRETORY COMPONENT PROTEIN SHR3"/>
    <property type="match status" value="1"/>
</dbReference>
<dbReference type="OMA" id="ANMLFDG"/>
<evidence type="ECO:0000313" key="3">
    <source>
        <dbReference type="EMBL" id="GAA95797.1"/>
    </source>
</evidence>
<reference evidence="3 4" key="2">
    <citation type="journal article" date="2012" name="Open Biol.">
        <title>Characteristics of nucleosomes and linker DNA regions on the genome of the basidiomycete Mixia osmundae revealed by mono- and dinucleosome mapping.</title>
        <authorList>
            <person name="Nishida H."/>
            <person name="Kondo S."/>
            <person name="Matsumoto T."/>
            <person name="Suzuki Y."/>
            <person name="Yoshikawa H."/>
            <person name="Taylor T.D."/>
            <person name="Sugiyama J."/>
        </authorList>
    </citation>
    <scope>NUCLEOTIDE SEQUENCE [LARGE SCALE GENOMIC DNA]</scope>
    <source>
        <strain evidence="4">CBS 9802 / IAM 14324 / JCM 22182 / KY 12970</strain>
    </source>
</reference>
<organism evidence="3 4">
    <name type="scientific">Mixia osmundae (strain CBS 9802 / IAM 14324 / JCM 22182 / KY 12970)</name>
    <dbReference type="NCBI Taxonomy" id="764103"/>
    <lineage>
        <taxon>Eukaryota</taxon>
        <taxon>Fungi</taxon>
        <taxon>Dikarya</taxon>
        <taxon>Basidiomycota</taxon>
        <taxon>Pucciniomycotina</taxon>
        <taxon>Mixiomycetes</taxon>
        <taxon>Mixiales</taxon>
        <taxon>Mixiaceae</taxon>
        <taxon>Mixia</taxon>
    </lineage>
</organism>
<dbReference type="HOGENOM" id="CLU_080510_2_0_1"/>
<evidence type="ECO:0000256" key="2">
    <source>
        <dbReference type="SAM" id="Phobius"/>
    </source>
</evidence>
<dbReference type="GO" id="GO:0051082">
    <property type="term" value="F:unfolded protein binding"/>
    <property type="evidence" value="ECO:0007669"/>
    <property type="project" value="TreeGrafter"/>
</dbReference>
<dbReference type="eggNOG" id="ENOG502S8K7">
    <property type="taxonomic scope" value="Eukaryota"/>
</dbReference>
<dbReference type="GO" id="GO:0005789">
    <property type="term" value="C:endoplasmic reticulum membrane"/>
    <property type="evidence" value="ECO:0007669"/>
    <property type="project" value="TreeGrafter"/>
</dbReference>
<keyword evidence="2" id="KW-1133">Transmembrane helix</keyword>
<feature type="region of interest" description="Disordered" evidence="1">
    <location>
        <begin position="162"/>
        <end position="191"/>
    </location>
</feature>
<accession>G7DYY7</accession>
<feature type="transmembrane region" description="Helical" evidence="2">
    <location>
        <begin position="55"/>
        <end position="74"/>
    </location>
</feature>
<dbReference type="AlphaFoldDB" id="G7DYY7"/>
<proteinExistence type="predicted"/>
<dbReference type="InterPro" id="IPR013248">
    <property type="entry name" value="Psh3/Shr3"/>
</dbReference>
<feature type="compositionally biased region" description="Low complexity" evidence="1">
    <location>
        <begin position="164"/>
        <end position="180"/>
    </location>
</feature>
<keyword evidence="2" id="KW-0812">Transmembrane</keyword>
<feature type="transmembrane region" description="Helical" evidence="2">
    <location>
        <begin position="7"/>
        <end position="25"/>
    </location>
</feature>